<dbReference type="OrthoDB" id="157311at2"/>
<evidence type="ECO:0000256" key="1">
    <source>
        <dbReference type="ARBA" id="ARBA00010641"/>
    </source>
</evidence>
<evidence type="ECO:0000313" key="8">
    <source>
        <dbReference type="EMBL" id="KPL91204.1"/>
    </source>
</evidence>
<dbReference type="EMBL" id="LGKP01000007">
    <property type="protein sequence ID" value="KPL91204.1"/>
    <property type="molecule type" value="Genomic_DNA"/>
</dbReference>
<dbReference type="InterPro" id="IPR013324">
    <property type="entry name" value="RNA_pol_sigma_r3/r4-like"/>
</dbReference>
<dbReference type="InterPro" id="IPR013325">
    <property type="entry name" value="RNA_pol_sigma_r2"/>
</dbReference>
<dbReference type="AlphaFoldDB" id="A0A0P6YCS6"/>
<dbReference type="SUPFAM" id="SSF88946">
    <property type="entry name" value="Sigma2 domain of RNA polymerase sigma factors"/>
    <property type="match status" value="1"/>
</dbReference>
<evidence type="ECO:0008006" key="10">
    <source>
        <dbReference type="Google" id="ProtNLM"/>
    </source>
</evidence>
<dbReference type="Proteomes" id="UP000050277">
    <property type="component" value="Unassembled WGS sequence"/>
</dbReference>
<evidence type="ECO:0000256" key="4">
    <source>
        <dbReference type="ARBA" id="ARBA00023125"/>
    </source>
</evidence>
<organism evidence="8 9">
    <name type="scientific">Herpetosiphon geysericola</name>
    <dbReference type="NCBI Taxonomy" id="70996"/>
    <lineage>
        <taxon>Bacteria</taxon>
        <taxon>Bacillati</taxon>
        <taxon>Chloroflexota</taxon>
        <taxon>Chloroflexia</taxon>
        <taxon>Herpetosiphonales</taxon>
        <taxon>Herpetosiphonaceae</taxon>
        <taxon>Herpetosiphon</taxon>
    </lineage>
</organism>
<sequence length="203" mass="23333">MNSDVCNQNQPSETVAIQLVEQICRGEQAAIWELYSLYQAELSRQCLIWMHGNAHDADEALSRLVLKVWESLPRHAHKITNAKAWLMRMAYNLCIDLHRQQQRELKRLQPLDSLLSNDESMPQSATPSPETALLKREVYETINQALQALSPRLNSTFSLWFYNDMSCDAIAQHQGISLANVYKRLQQARDMLQPQLRPTTVEG</sequence>
<accession>A0A0P6YCS6</accession>
<dbReference type="InterPro" id="IPR036388">
    <property type="entry name" value="WH-like_DNA-bd_sf"/>
</dbReference>
<evidence type="ECO:0000259" key="7">
    <source>
        <dbReference type="Pfam" id="PF08281"/>
    </source>
</evidence>
<feature type="domain" description="RNA polymerase sigma factor 70 region 4 type 2" evidence="7">
    <location>
        <begin position="141"/>
        <end position="191"/>
    </location>
</feature>
<dbReference type="NCBIfam" id="TIGR02937">
    <property type="entry name" value="sigma70-ECF"/>
    <property type="match status" value="1"/>
</dbReference>
<keyword evidence="2" id="KW-0805">Transcription regulation</keyword>
<dbReference type="InterPro" id="IPR007627">
    <property type="entry name" value="RNA_pol_sigma70_r2"/>
</dbReference>
<keyword evidence="4" id="KW-0238">DNA-binding</keyword>
<evidence type="ECO:0000256" key="5">
    <source>
        <dbReference type="ARBA" id="ARBA00023163"/>
    </source>
</evidence>
<protein>
    <recommendedName>
        <fullName evidence="10">RNA polymerase sigma-70 region 2 domain-containing protein</fullName>
    </recommendedName>
</protein>
<keyword evidence="3" id="KW-0731">Sigma factor</keyword>
<reference evidence="8 9" key="1">
    <citation type="submission" date="2015-07" db="EMBL/GenBank/DDBJ databases">
        <title>Whole genome sequence of Herpetosiphon geysericola DSM 7119.</title>
        <authorList>
            <person name="Hemp J."/>
            <person name="Ward L.M."/>
            <person name="Pace L.A."/>
            <person name="Fischer W.W."/>
        </authorList>
    </citation>
    <scope>NUCLEOTIDE SEQUENCE [LARGE SCALE GENOMIC DNA]</scope>
    <source>
        <strain evidence="8 9">DSM 7119</strain>
    </source>
</reference>
<dbReference type="Gene3D" id="1.10.1740.10">
    <property type="match status" value="1"/>
</dbReference>
<dbReference type="InterPro" id="IPR039425">
    <property type="entry name" value="RNA_pol_sigma-70-like"/>
</dbReference>
<evidence type="ECO:0000313" key="9">
    <source>
        <dbReference type="Proteomes" id="UP000050277"/>
    </source>
</evidence>
<evidence type="ECO:0000259" key="6">
    <source>
        <dbReference type="Pfam" id="PF04542"/>
    </source>
</evidence>
<dbReference type="GO" id="GO:0003677">
    <property type="term" value="F:DNA binding"/>
    <property type="evidence" value="ECO:0007669"/>
    <property type="project" value="UniProtKB-KW"/>
</dbReference>
<dbReference type="InterPro" id="IPR013249">
    <property type="entry name" value="RNA_pol_sigma70_r4_t2"/>
</dbReference>
<dbReference type="GO" id="GO:0016987">
    <property type="term" value="F:sigma factor activity"/>
    <property type="evidence" value="ECO:0007669"/>
    <property type="project" value="UniProtKB-KW"/>
</dbReference>
<dbReference type="GO" id="GO:0006352">
    <property type="term" value="P:DNA-templated transcription initiation"/>
    <property type="evidence" value="ECO:0007669"/>
    <property type="project" value="InterPro"/>
</dbReference>
<dbReference type="SUPFAM" id="SSF88659">
    <property type="entry name" value="Sigma3 and sigma4 domains of RNA polymerase sigma factors"/>
    <property type="match status" value="1"/>
</dbReference>
<gene>
    <name evidence="8" type="ORF">SE18_03425</name>
</gene>
<dbReference type="Gene3D" id="1.10.10.10">
    <property type="entry name" value="Winged helix-like DNA-binding domain superfamily/Winged helix DNA-binding domain"/>
    <property type="match status" value="1"/>
</dbReference>
<comment type="similarity">
    <text evidence="1">Belongs to the sigma-70 factor family. ECF subfamily.</text>
</comment>
<keyword evidence="9" id="KW-1185">Reference proteome</keyword>
<dbReference type="Pfam" id="PF04542">
    <property type="entry name" value="Sigma70_r2"/>
    <property type="match status" value="1"/>
</dbReference>
<name>A0A0P6YCS6_9CHLR</name>
<dbReference type="PANTHER" id="PTHR43133">
    <property type="entry name" value="RNA POLYMERASE ECF-TYPE SIGMA FACTO"/>
    <property type="match status" value="1"/>
</dbReference>
<dbReference type="RefSeq" id="WP_054533018.1">
    <property type="nucleotide sequence ID" value="NZ_LGKP01000007.1"/>
</dbReference>
<dbReference type="PANTHER" id="PTHR43133:SF8">
    <property type="entry name" value="RNA POLYMERASE SIGMA FACTOR HI_1459-RELATED"/>
    <property type="match status" value="1"/>
</dbReference>
<proteinExistence type="inferred from homology"/>
<evidence type="ECO:0000256" key="3">
    <source>
        <dbReference type="ARBA" id="ARBA00023082"/>
    </source>
</evidence>
<evidence type="ECO:0000256" key="2">
    <source>
        <dbReference type="ARBA" id="ARBA00023015"/>
    </source>
</evidence>
<dbReference type="STRING" id="70996.SE18_03425"/>
<comment type="caution">
    <text evidence="8">The sequence shown here is derived from an EMBL/GenBank/DDBJ whole genome shotgun (WGS) entry which is preliminary data.</text>
</comment>
<dbReference type="Pfam" id="PF08281">
    <property type="entry name" value="Sigma70_r4_2"/>
    <property type="match status" value="1"/>
</dbReference>
<feature type="domain" description="RNA polymerase sigma-70 region 2" evidence="6">
    <location>
        <begin position="50"/>
        <end position="103"/>
    </location>
</feature>
<keyword evidence="5" id="KW-0804">Transcription</keyword>
<dbReference type="InterPro" id="IPR014284">
    <property type="entry name" value="RNA_pol_sigma-70_dom"/>
</dbReference>